<dbReference type="PANTHER" id="PTHR47089">
    <property type="entry name" value="ABC TRANSPORTER, PERMEASE PROTEIN"/>
    <property type="match status" value="1"/>
</dbReference>
<dbReference type="GO" id="GO:0022857">
    <property type="term" value="F:transmembrane transporter activity"/>
    <property type="evidence" value="ECO:0007669"/>
    <property type="project" value="InterPro"/>
</dbReference>
<keyword evidence="2" id="KW-1003">Cell membrane</keyword>
<dbReference type="RefSeq" id="WP_113921828.1">
    <property type="nucleotide sequence ID" value="NZ_QNRX01000027.1"/>
</dbReference>
<feature type="transmembrane region" description="Helical" evidence="6">
    <location>
        <begin position="186"/>
        <end position="210"/>
    </location>
</feature>
<gene>
    <name evidence="7" type="ORF">DES36_12717</name>
</gene>
<evidence type="ECO:0000256" key="5">
    <source>
        <dbReference type="ARBA" id="ARBA00023136"/>
    </source>
</evidence>
<dbReference type="PANTHER" id="PTHR47089:SF1">
    <property type="entry name" value="GUANOSINE ABC TRANSPORTER PERMEASE PROTEIN NUPP"/>
    <property type="match status" value="1"/>
</dbReference>
<dbReference type="Pfam" id="PF02653">
    <property type="entry name" value="BPD_transp_2"/>
    <property type="match status" value="1"/>
</dbReference>
<protein>
    <submittedName>
        <fullName evidence="7">Nucleoside ABC transporter membrane protein</fullName>
    </submittedName>
</protein>
<keyword evidence="3 6" id="KW-0812">Transmembrane</keyword>
<keyword evidence="5 6" id="KW-0472">Membrane</keyword>
<feature type="transmembrane region" description="Helical" evidence="6">
    <location>
        <begin position="246"/>
        <end position="269"/>
    </location>
</feature>
<feature type="transmembrane region" description="Helical" evidence="6">
    <location>
        <begin position="61"/>
        <end position="79"/>
    </location>
</feature>
<name>A0A366HYJ7_9FIRM</name>
<organism evidence="7 8">
    <name type="scientific">Alkalibaculum bacchi</name>
    <dbReference type="NCBI Taxonomy" id="645887"/>
    <lineage>
        <taxon>Bacteria</taxon>
        <taxon>Bacillati</taxon>
        <taxon>Bacillota</taxon>
        <taxon>Clostridia</taxon>
        <taxon>Eubacteriales</taxon>
        <taxon>Eubacteriaceae</taxon>
        <taxon>Alkalibaculum</taxon>
    </lineage>
</organism>
<feature type="transmembrane region" description="Helical" evidence="6">
    <location>
        <begin position="146"/>
        <end position="166"/>
    </location>
</feature>
<evidence type="ECO:0000256" key="3">
    <source>
        <dbReference type="ARBA" id="ARBA00022692"/>
    </source>
</evidence>
<evidence type="ECO:0000256" key="6">
    <source>
        <dbReference type="SAM" id="Phobius"/>
    </source>
</evidence>
<feature type="transmembrane region" description="Helical" evidence="6">
    <location>
        <begin position="112"/>
        <end position="134"/>
    </location>
</feature>
<dbReference type="GO" id="GO:0005886">
    <property type="term" value="C:plasma membrane"/>
    <property type="evidence" value="ECO:0007669"/>
    <property type="project" value="UniProtKB-SubCell"/>
</dbReference>
<comment type="subcellular location">
    <subcellularLocation>
        <location evidence="1">Cell membrane</location>
        <topology evidence="1">Multi-pass membrane protein</topology>
    </subcellularLocation>
</comment>
<dbReference type="AlphaFoldDB" id="A0A366HYJ7"/>
<feature type="transmembrane region" description="Helical" evidence="6">
    <location>
        <begin position="313"/>
        <end position="333"/>
    </location>
</feature>
<dbReference type="OrthoDB" id="45037at2"/>
<evidence type="ECO:0000256" key="1">
    <source>
        <dbReference type="ARBA" id="ARBA00004651"/>
    </source>
</evidence>
<evidence type="ECO:0000313" key="8">
    <source>
        <dbReference type="Proteomes" id="UP000253490"/>
    </source>
</evidence>
<keyword evidence="4 6" id="KW-1133">Transmembrane helix</keyword>
<evidence type="ECO:0000256" key="2">
    <source>
        <dbReference type="ARBA" id="ARBA00022475"/>
    </source>
</evidence>
<evidence type="ECO:0000313" key="7">
    <source>
        <dbReference type="EMBL" id="RBP57647.1"/>
    </source>
</evidence>
<reference evidence="7 8" key="1">
    <citation type="submission" date="2018-06" db="EMBL/GenBank/DDBJ databases">
        <title>Genomic Encyclopedia of Type Strains, Phase IV (KMG-IV): sequencing the most valuable type-strain genomes for metagenomic binning, comparative biology and taxonomic classification.</title>
        <authorList>
            <person name="Goeker M."/>
        </authorList>
    </citation>
    <scope>NUCLEOTIDE SEQUENCE [LARGE SCALE GENOMIC DNA]</scope>
    <source>
        <strain evidence="7 8">DSM 22112</strain>
    </source>
</reference>
<feature type="transmembrane region" description="Helical" evidence="6">
    <location>
        <begin position="275"/>
        <end position="301"/>
    </location>
</feature>
<dbReference type="EMBL" id="QNRX01000027">
    <property type="protein sequence ID" value="RBP57647.1"/>
    <property type="molecule type" value="Genomic_DNA"/>
</dbReference>
<accession>A0A366HYJ7</accession>
<feature type="transmembrane region" description="Helical" evidence="6">
    <location>
        <begin position="20"/>
        <end position="41"/>
    </location>
</feature>
<feature type="transmembrane region" description="Helical" evidence="6">
    <location>
        <begin position="86"/>
        <end position="106"/>
    </location>
</feature>
<dbReference type="Proteomes" id="UP000253490">
    <property type="component" value="Unassembled WGS sequence"/>
</dbReference>
<comment type="caution">
    <text evidence="7">The sequence shown here is derived from an EMBL/GenBank/DDBJ whole genome shotgun (WGS) entry which is preliminary data.</text>
</comment>
<dbReference type="CDD" id="cd06580">
    <property type="entry name" value="TM_PBP1_transp_TpRbsC_like"/>
    <property type="match status" value="1"/>
</dbReference>
<keyword evidence="8" id="KW-1185">Reference proteome</keyword>
<proteinExistence type="predicted"/>
<dbReference type="InterPro" id="IPR001851">
    <property type="entry name" value="ABC_transp_permease"/>
</dbReference>
<sequence>MRIAKRDELTGNKATYVRIIAILAALVFSGIFLLITGQNPLDVYISMIDGALGSGYRLTETINIAIPLLVASLGMMMAYKMKFWNIGAEGQIFMGAFGATFFALNFNTLPRPLLLILMAIGAMTMGGIWLLIPAYFKGRFGTNETLFTLMMNYVAMKWITYLQYSLWKDPNSMGFPRIANFEENALLPKLFGVHIGWLIALVLVVFVYIYMTRTKTGYELAVIGESENTARYAGISIKSTMFKTMLIGGGIVGLTGMIQVSGISGTLSVELTGGMGYTAVITTWLSGLNAPAAVVVCFLFAMLEQGGSYIQTAFQISASVAQILQSIILFFVLGSEFFIKYKFVRDKKIKEALK</sequence>
<evidence type="ECO:0000256" key="4">
    <source>
        <dbReference type="ARBA" id="ARBA00022989"/>
    </source>
</evidence>